<feature type="domain" description="Ig-like" evidence="11">
    <location>
        <begin position="591"/>
        <end position="680"/>
    </location>
</feature>
<evidence type="ECO:0000256" key="10">
    <source>
        <dbReference type="SAM" id="MobiDB-lite"/>
    </source>
</evidence>
<organism evidence="13 14">
    <name type="scientific">Opisthorchis viverrini</name>
    <name type="common">Southeast Asian liver fluke</name>
    <dbReference type="NCBI Taxonomy" id="6198"/>
    <lineage>
        <taxon>Eukaryota</taxon>
        <taxon>Metazoa</taxon>
        <taxon>Spiralia</taxon>
        <taxon>Lophotrochozoa</taxon>
        <taxon>Platyhelminthes</taxon>
        <taxon>Trematoda</taxon>
        <taxon>Digenea</taxon>
        <taxon>Opisthorchiida</taxon>
        <taxon>Opisthorchiata</taxon>
        <taxon>Opisthorchiidae</taxon>
        <taxon>Opisthorchis</taxon>
    </lineage>
</organism>
<dbReference type="InterPro" id="IPR007110">
    <property type="entry name" value="Ig-like_dom"/>
</dbReference>
<dbReference type="SUPFAM" id="SSF82895">
    <property type="entry name" value="TSP-1 type 1 repeat"/>
    <property type="match status" value="3"/>
</dbReference>
<keyword evidence="2" id="KW-0964">Secreted</keyword>
<dbReference type="CDD" id="cd00096">
    <property type="entry name" value="Ig"/>
    <property type="match status" value="3"/>
</dbReference>
<dbReference type="InterPro" id="IPR013098">
    <property type="entry name" value="Ig_I-set"/>
</dbReference>
<feature type="domain" description="Ig-like" evidence="11">
    <location>
        <begin position="2"/>
        <end position="91"/>
    </location>
</feature>
<evidence type="ECO:0000256" key="8">
    <source>
        <dbReference type="ARBA" id="ARBA00023180"/>
    </source>
</evidence>
<feature type="domain" description="Ig-like" evidence="11">
    <location>
        <begin position="684"/>
        <end position="770"/>
    </location>
</feature>
<evidence type="ECO:0000256" key="4">
    <source>
        <dbReference type="ARBA" id="ARBA00022729"/>
    </source>
</evidence>
<dbReference type="EMBL" id="KV906722">
    <property type="protein sequence ID" value="OON14318.1"/>
    <property type="molecule type" value="Genomic_DNA"/>
</dbReference>
<dbReference type="InterPro" id="IPR003599">
    <property type="entry name" value="Ig_sub"/>
</dbReference>
<evidence type="ECO:0000259" key="11">
    <source>
        <dbReference type="PROSITE" id="PS50835"/>
    </source>
</evidence>
<feature type="domain" description="Ig-like" evidence="11">
    <location>
        <begin position="1139"/>
        <end position="1225"/>
    </location>
</feature>
<dbReference type="SUPFAM" id="SSF54511">
    <property type="entry name" value="GFP-like"/>
    <property type="match status" value="1"/>
</dbReference>
<evidence type="ECO:0000256" key="7">
    <source>
        <dbReference type="ARBA" id="ARBA00023157"/>
    </source>
</evidence>
<dbReference type="Pfam" id="PF13927">
    <property type="entry name" value="Ig_3"/>
    <property type="match status" value="2"/>
</dbReference>
<dbReference type="Pfam" id="PF07474">
    <property type="entry name" value="G2F"/>
    <property type="match status" value="1"/>
</dbReference>
<feature type="domain" description="Nidogen G2 beta-barrel" evidence="12">
    <location>
        <begin position="1548"/>
        <end position="1799"/>
    </location>
</feature>
<keyword evidence="3" id="KW-0272">Extracellular matrix</keyword>
<feature type="domain" description="Ig-like" evidence="11">
    <location>
        <begin position="1049"/>
        <end position="1136"/>
    </location>
</feature>
<feature type="domain" description="Ig-like" evidence="11">
    <location>
        <begin position="188"/>
        <end position="271"/>
    </location>
</feature>
<dbReference type="GO" id="GO:0098632">
    <property type="term" value="F:cell-cell adhesion mediator activity"/>
    <property type="evidence" value="ECO:0007669"/>
    <property type="project" value="TreeGrafter"/>
</dbReference>
<dbReference type="InterPro" id="IPR003598">
    <property type="entry name" value="Ig_sub2"/>
</dbReference>
<dbReference type="FunFam" id="2.60.40.10:FF:000130">
    <property type="entry name" value="Hemicentin 1"/>
    <property type="match status" value="1"/>
</dbReference>
<dbReference type="PANTHER" id="PTHR10075">
    <property type="entry name" value="BASIGIN RELATED"/>
    <property type="match status" value="1"/>
</dbReference>
<keyword evidence="14" id="KW-1185">Reference proteome</keyword>
<dbReference type="PANTHER" id="PTHR10075:SF101">
    <property type="entry name" value="ZWEI IG DOMAIN PROTEIN ZIG-3"/>
    <property type="match status" value="1"/>
</dbReference>
<feature type="domain" description="Ig-like" evidence="11">
    <location>
        <begin position="487"/>
        <end position="582"/>
    </location>
</feature>
<feature type="non-terminal residue" evidence="13">
    <location>
        <position position="1824"/>
    </location>
</feature>
<dbReference type="InterPro" id="IPR013783">
    <property type="entry name" value="Ig-like_fold"/>
</dbReference>
<dbReference type="PRINTS" id="PR01705">
    <property type="entry name" value="TSP1REPEAT"/>
</dbReference>
<dbReference type="Gene3D" id="2.60.40.10">
    <property type="entry name" value="Immunoglobulins"/>
    <property type="match status" value="13"/>
</dbReference>
<feature type="domain" description="Ig-like" evidence="11">
    <location>
        <begin position="94"/>
        <end position="180"/>
    </location>
</feature>
<keyword evidence="8" id="KW-0325">Glycoprotein</keyword>
<keyword evidence="6" id="KW-0106">Calcium</keyword>
<accession>A0A1S8WIP0</accession>
<dbReference type="GO" id="GO:0007411">
    <property type="term" value="P:axon guidance"/>
    <property type="evidence" value="ECO:0007669"/>
    <property type="project" value="TreeGrafter"/>
</dbReference>
<dbReference type="FunFam" id="2.60.40.10:FF:000189">
    <property type="entry name" value="Neogenin isoform 3"/>
    <property type="match status" value="1"/>
</dbReference>
<evidence type="ECO:0000256" key="3">
    <source>
        <dbReference type="ARBA" id="ARBA00022530"/>
    </source>
</evidence>
<evidence type="ECO:0000256" key="2">
    <source>
        <dbReference type="ARBA" id="ARBA00022525"/>
    </source>
</evidence>
<feature type="domain" description="Ig-like" evidence="11">
    <location>
        <begin position="775"/>
        <end position="861"/>
    </location>
</feature>
<feature type="region of interest" description="Disordered" evidence="10">
    <location>
        <begin position="1509"/>
        <end position="1531"/>
    </location>
</feature>
<comment type="subcellular location">
    <subcellularLocation>
        <location evidence="1">Secreted</location>
        <location evidence="1">Extracellular space</location>
        <location evidence="1">Extracellular matrix</location>
    </subcellularLocation>
</comment>
<dbReference type="FunFam" id="2.60.40.10:FF:000032">
    <property type="entry name" value="palladin isoform X1"/>
    <property type="match status" value="4"/>
</dbReference>
<dbReference type="SMART" id="SM00408">
    <property type="entry name" value="IGc2"/>
    <property type="match status" value="13"/>
</dbReference>
<dbReference type="SMART" id="SM00406">
    <property type="entry name" value="IGv"/>
    <property type="match status" value="6"/>
</dbReference>
<dbReference type="FunFam" id="2.20.100.10:FF:000007">
    <property type="entry name" value="Thrombospondin 1"/>
    <property type="match status" value="1"/>
</dbReference>
<dbReference type="Proteomes" id="UP000243686">
    <property type="component" value="Unassembled WGS sequence"/>
</dbReference>
<gene>
    <name evidence="13" type="ORF">X801_09891</name>
</gene>
<dbReference type="InterPro" id="IPR036179">
    <property type="entry name" value="Ig-like_dom_sf"/>
</dbReference>
<dbReference type="InterPro" id="IPR009017">
    <property type="entry name" value="GFP"/>
</dbReference>
<dbReference type="PROSITE" id="PS50993">
    <property type="entry name" value="NIDOGEN_G2"/>
    <property type="match status" value="1"/>
</dbReference>
<evidence type="ECO:0000256" key="6">
    <source>
        <dbReference type="ARBA" id="ARBA00022837"/>
    </source>
</evidence>
<dbReference type="PROSITE" id="PS50092">
    <property type="entry name" value="TSP1"/>
    <property type="match status" value="4"/>
</dbReference>
<keyword evidence="4" id="KW-0732">Signal</keyword>
<feature type="domain" description="Ig-like" evidence="11">
    <location>
        <begin position="288"/>
        <end position="373"/>
    </location>
</feature>
<sequence length="1824" mass="201524">PPTIRFSTPEGEQSVSLGSALALFCVASGHPPPKITWTRDGKPIDLSRYSISEDQIHLRLPEVAEHDSGRYACLVSSEYGQTSKTFDVKVTYAPRLDSDGQLQYSLERTVGGSALLECLVSGNPVPKITWYKDGVPLDQLPYRYRLINQDRQLEIIAMQPSDAGRYRCVARNPFGQIEINTDVVVGAPARVDRGRVRTDYTIREGDELVLPCPANGSPPPRIQFSKVGDSGSGWNENTMPRHAVVSQDRQTLAFFRTRKSDSGTYQCNASNAVGWDIMEYIVRVRVPPTFDTSNVQPEVHWFVNQTRSLDCTLMEGIDPAPQIKWERRGVPVVSGPDIQISADGSKLTVPQVQPRDGGEYICHAQNEVGKSTQIFNVLVYVRPKFVDATRRIHVQAVQNETIQLQCEATGEPRPRFSWFKRDVEILRPKVIGSPFGGSERSNIAILSGDQILQISNIQLKDKGEYTCTASNGGGTIEKKFNVSVIVPPMIIKRGVSPEEHRTKEYVPITFYCLLRNINQTDPEITWTKDGAPVLMSGDSDYFVIHDQGQSLTVVRPTVAEDGTYRCIAKNRAGEDSHSFQLSVIAAPRFPPDFVRFREKLVARLGQEVELPCPVLGSPAPIVTWYLNGAPLNLFTAPVKYVFEEDQRILRIPAASNKDPGEYQCMARNEAGNVTKVYELDVIMPPLVRLDKTEVREREGATFTVQCSAEGHPQPTLEWSREVGGLFRLGTSVDITTGVLTITDAKKEDAGRYICTATSKVGQDTKSVVVEIIERPTIHTSLEPILVKENAQVLLPCQATGTQPIRIQWLLPSGQLITADQPGVFRQLPDQGLLIEKVRPEHAGRYRCSANNEAGFQNAVISLEVLVPPRVSMPVSTIGYEEQSVTINCEVEGQPEPEVSWEFRGQPLSSYLANRVRFETPTQVTIYNLQPSDGGSYFCIARSTGQDVAMDSTYLTVFTKPTFERTPNKTTEAYESRWIQFRCVANGHPKPDIRWTHKNDPIPSNPSKNGIGSLVLGPLRTEQAGMYACLAKNEAGVVEYPFELRVKTRPRVHVYQSDEPIKVSEPTRLHCDVSGDVDSVVWLKDGDVVSNSSRISIVDHGKSLVIRMTKARDTGTYQCIATNPVGEDLGELHLVVESKPQFITVPRNMTVQMGALVTLECKAEGEPQPTITWYKDGQLLELGGTRSLVNNGSLRIVGVSNDDEGNYYCVASSSLGEDFSSPATLQVQLDGNWAAWSAWSACSHTCGHGSQTRTHILMVHRIPIPSKTYRPVPARQWRTSCVKDCLLVQFLVVGLHGLPGLSAPPPVELEAHRAVRELATIHRRQMEDANAQVRACNRGPCPVNGAWGNWGPWSHCSRSCGGGQRTRTRRCDNPTPAFGGEECPATGYMEVSECQNNACPINGEWSNWSSWSACSRTCGVGLQTRERECTQPAPQFGGRLCPGSAKEVRTCEVNRPGSSIACPGTDQVTHQASWSEWSAWSVCERDCLFSGPRSELGGWQRRSRSCRLTSNEGEADKNNGQQTHGCPGPAEDVQQCTPELGSLECADSTDRPRSGVIFGHLRGQINKVDIGVIPINASWSMPEGRGPTNYHFELSEVPPEHSTCLQAMSELYGPVFWYAAQEVSGASNGNSVGINGGTINWESLGQFSDGSQIKISTRLTPTNEGSQQTADKSQRFLRMDSYVTGSCSVSLSESARKGEDLVIKLHPFKENIVQLNPHKGELHAYSSRAFGVQKPGDLRSRIEPNAWTSAIQTTGGRRQRYLNQELNVERTNMNADKPKRIIQLWAEAYITKPPTGGFCPAGFELQQTRFSGIGSALEAQRDYCQ</sequence>
<feature type="non-terminal residue" evidence="13">
    <location>
        <position position="1"/>
    </location>
</feature>
<dbReference type="InterPro" id="IPR006605">
    <property type="entry name" value="G2_nidogen/fibulin_G2F"/>
</dbReference>
<name>A0A1S8WIP0_OPIVI</name>
<reference evidence="13 14" key="1">
    <citation type="submission" date="2015-03" db="EMBL/GenBank/DDBJ databases">
        <title>Draft genome of the nematode, Opisthorchis viverrini.</title>
        <authorList>
            <person name="Mitreva M."/>
        </authorList>
    </citation>
    <scope>NUCLEOTIDE SEQUENCE [LARGE SCALE GENOMIC DNA]</scope>
    <source>
        <strain evidence="13">Khon Kaen</strain>
    </source>
</reference>
<dbReference type="GO" id="GO:0030424">
    <property type="term" value="C:axon"/>
    <property type="evidence" value="ECO:0007669"/>
    <property type="project" value="TreeGrafter"/>
</dbReference>
<keyword evidence="7" id="KW-1015">Disulfide bond</keyword>
<dbReference type="SUPFAM" id="SSF48726">
    <property type="entry name" value="Immunoglobulin"/>
    <property type="match status" value="13"/>
</dbReference>
<dbReference type="PROSITE" id="PS50835">
    <property type="entry name" value="IG_LIKE"/>
    <property type="match status" value="13"/>
</dbReference>
<evidence type="ECO:0000256" key="9">
    <source>
        <dbReference type="ARBA" id="ARBA00023319"/>
    </source>
</evidence>
<evidence type="ECO:0000313" key="13">
    <source>
        <dbReference type="EMBL" id="OON14318.1"/>
    </source>
</evidence>
<dbReference type="FunFam" id="2.20.100.10:FF:000001">
    <property type="entry name" value="semaphorin-5A isoform X1"/>
    <property type="match status" value="1"/>
</dbReference>
<evidence type="ECO:0000259" key="12">
    <source>
        <dbReference type="PROSITE" id="PS50993"/>
    </source>
</evidence>
<dbReference type="SMART" id="SM00409">
    <property type="entry name" value="IG"/>
    <property type="match status" value="13"/>
</dbReference>
<dbReference type="GO" id="GO:0007156">
    <property type="term" value="P:homophilic cell adhesion via plasma membrane adhesion molecules"/>
    <property type="evidence" value="ECO:0007669"/>
    <property type="project" value="TreeGrafter"/>
</dbReference>
<dbReference type="InterPro" id="IPR000884">
    <property type="entry name" value="TSP1_rpt"/>
</dbReference>
<evidence type="ECO:0000256" key="5">
    <source>
        <dbReference type="ARBA" id="ARBA00022737"/>
    </source>
</evidence>
<dbReference type="InterPro" id="IPR013106">
    <property type="entry name" value="Ig_V-set"/>
</dbReference>
<keyword evidence="5" id="KW-0677">Repeat</keyword>
<feature type="domain" description="Ig-like" evidence="11">
    <location>
        <begin position="960"/>
        <end position="1044"/>
    </location>
</feature>
<keyword evidence="9" id="KW-0393">Immunoglobulin domain</keyword>
<dbReference type="GO" id="GO:0070593">
    <property type="term" value="P:dendrite self-avoidance"/>
    <property type="evidence" value="ECO:0007669"/>
    <property type="project" value="TreeGrafter"/>
</dbReference>
<dbReference type="Pfam" id="PF00090">
    <property type="entry name" value="TSP_1"/>
    <property type="match status" value="3"/>
</dbReference>
<dbReference type="SMART" id="SM00209">
    <property type="entry name" value="TSP1"/>
    <property type="match status" value="4"/>
</dbReference>
<feature type="compositionally biased region" description="Polar residues" evidence="10">
    <location>
        <begin position="1509"/>
        <end position="1523"/>
    </location>
</feature>
<dbReference type="Gene3D" id="2.20.100.10">
    <property type="entry name" value="Thrombospondin type-1 (TSP1) repeat"/>
    <property type="match status" value="4"/>
</dbReference>
<dbReference type="Gene3D" id="2.40.155.10">
    <property type="entry name" value="Green fluorescent protein"/>
    <property type="match status" value="1"/>
</dbReference>
<feature type="domain" description="Ig-like" evidence="11">
    <location>
        <begin position="383"/>
        <end position="483"/>
    </location>
</feature>
<proteinExistence type="predicted"/>
<evidence type="ECO:0000256" key="1">
    <source>
        <dbReference type="ARBA" id="ARBA00004498"/>
    </source>
</evidence>
<feature type="domain" description="Ig-like" evidence="11">
    <location>
        <begin position="867"/>
        <end position="955"/>
    </location>
</feature>
<dbReference type="GO" id="GO:0005886">
    <property type="term" value="C:plasma membrane"/>
    <property type="evidence" value="ECO:0007669"/>
    <property type="project" value="TreeGrafter"/>
</dbReference>
<dbReference type="Pfam" id="PF07679">
    <property type="entry name" value="I-set"/>
    <property type="match status" value="11"/>
</dbReference>
<protein>
    <submittedName>
        <fullName evidence="13">Immunoglobulin I-set domain protein</fullName>
    </submittedName>
</protein>
<evidence type="ECO:0000313" key="14">
    <source>
        <dbReference type="Proteomes" id="UP000243686"/>
    </source>
</evidence>
<dbReference type="InterPro" id="IPR036383">
    <property type="entry name" value="TSP1_rpt_sf"/>
</dbReference>